<dbReference type="AlphaFoldDB" id="A0A0B2UVG7"/>
<evidence type="ECO:0000313" key="5">
    <source>
        <dbReference type="Proteomes" id="UP000031036"/>
    </source>
</evidence>
<dbReference type="Proteomes" id="UP000031036">
    <property type="component" value="Unassembled WGS sequence"/>
</dbReference>
<dbReference type="PROSITE" id="PS00262">
    <property type="entry name" value="INSULIN"/>
    <property type="match status" value="1"/>
</dbReference>
<dbReference type="SUPFAM" id="SSF56994">
    <property type="entry name" value="Insulin-like"/>
    <property type="match status" value="1"/>
</dbReference>
<evidence type="ECO:0000313" key="4">
    <source>
        <dbReference type="EMBL" id="KHN72800.1"/>
    </source>
</evidence>
<accession>A0A0B2UVG7</accession>
<evidence type="ECO:0000256" key="1">
    <source>
        <dbReference type="ARBA" id="ARBA00009034"/>
    </source>
</evidence>
<organism evidence="4 5">
    <name type="scientific">Toxocara canis</name>
    <name type="common">Canine roundworm</name>
    <dbReference type="NCBI Taxonomy" id="6265"/>
    <lineage>
        <taxon>Eukaryota</taxon>
        <taxon>Metazoa</taxon>
        <taxon>Ecdysozoa</taxon>
        <taxon>Nematoda</taxon>
        <taxon>Chromadorea</taxon>
        <taxon>Rhabditida</taxon>
        <taxon>Spirurina</taxon>
        <taxon>Ascaridomorpha</taxon>
        <taxon>Ascaridoidea</taxon>
        <taxon>Toxocaridae</taxon>
        <taxon>Toxocara</taxon>
    </lineage>
</organism>
<keyword evidence="5" id="KW-1185">Reference proteome</keyword>
<gene>
    <name evidence="4" type="ORF">Tcan_17127</name>
</gene>
<proteinExistence type="inferred from homology"/>
<evidence type="ECO:0008006" key="6">
    <source>
        <dbReference type="Google" id="ProtNLM"/>
    </source>
</evidence>
<protein>
    <recommendedName>
        <fullName evidence="6">Insulin-like domain-containing protein</fullName>
    </recommendedName>
</protein>
<reference evidence="4 5" key="1">
    <citation type="submission" date="2014-11" db="EMBL/GenBank/DDBJ databases">
        <title>Genetic blueprint of the zoonotic pathogen Toxocara canis.</title>
        <authorList>
            <person name="Zhu X.-Q."/>
            <person name="Korhonen P.K."/>
            <person name="Cai H."/>
            <person name="Young N.D."/>
            <person name="Nejsum P."/>
            <person name="von Samson-Himmelstjerna G."/>
            <person name="Boag P.R."/>
            <person name="Tan P."/>
            <person name="Li Q."/>
            <person name="Min J."/>
            <person name="Yang Y."/>
            <person name="Wang X."/>
            <person name="Fang X."/>
            <person name="Hall R.S."/>
            <person name="Hofmann A."/>
            <person name="Sternberg P.W."/>
            <person name="Jex A.R."/>
            <person name="Gasser R.B."/>
        </authorList>
    </citation>
    <scope>NUCLEOTIDE SEQUENCE [LARGE SCALE GENOMIC DNA]</scope>
    <source>
        <strain evidence="4">PN_DK_2014</strain>
    </source>
</reference>
<feature type="signal peptide" evidence="3">
    <location>
        <begin position="1"/>
        <end position="23"/>
    </location>
</feature>
<comment type="similarity">
    <text evidence="1">Belongs to the insulin family.</text>
</comment>
<keyword evidence="2 3" id="KW-0732">Signal</keyword>
<comment type="caution">
    <text evidence="4">The sequence shown here is derived from an EMBL/GenBank/DDBJ whole genome shotgun (WGS) entry which is preliminary data.</text>
</comment>
<dbReference type="InterPro" id="IPR022353">
    <property type="entry name" value="Insulin_CS"/>
</dbReference>
<sequence length="115" mass="13037">MCTCVYAQVRVPIFCMLIMSALCRGMGLRLCGEDLQEAMIRICTFADQKSPCFKAPLAPSEPAIETGYRLREGSLMSRCCEKNCTLDDLRTACCFSLRCLQRCYPLSAYGRHFRQ</sequence>
<dbReference type="OrthoDB" id="5848803at2759"/>
<dbReference type="EMBL" id="JPKZ01003191">
    <property type="protein sequence ID" value="KHN72800.1"/>
    <property type="molecule type" value="Genomic_DNA"/>
</dbReference>
<evidence type="ECO:0000256" key="2">
    <source>
        <dbReference type="ARBA" id="ARBA00022729"/>
    </source>
</evidence>
<name>A0A0B2UVG7_TOXCA</name>
<dbReference type="InterPro" id="IPR036438">
    <property type="entry name" value="Insulin-like_sf"/>
</dbReference>
<feature type="chain" id="PRO_5002079342" description="Insulin-like domain-containing protein" evidence="3">
    <location>
        <begin position="24"/>
        <end position="115"/>
    </location>
</feature>
<dbReference type="Gene3D" id="1.10.100.10">
    <property type="entry name" value="Insulin-like"/>
    <property type="match status" value="1"/>
</dbReference>
<evidence type="ECO:0000256" key="3">
    <source>
        <dbReference type="SAM" id="SignalP"/>
    </source>
</evidence>